<dbReference type="Proteomes" id="UP000648663">
    <property type="component" value="Unassembled WGS sequence"/>
</dbReference>
<feature type="region of interest" description="Disordered" evidence="1">
    <location>
        <begin position="84"/>
        <end position="110"/>
    </location>
</feature>
<evidence type="ECO:0000313" key="3">
    <source>
        <dbReference type="Proteomes" id="UP000648663"/>
    </source>
</evidence>
<comment type="caution">
    <text evidence="2">The sequence shown here is derived from an EMBL/GenBank/DDBJ whole genome shotgun (WGS) entry which is preliminary data.</text>
</comment>
<reference evidence="3" key="1">
    <citation type="journal article" date="2019" name="Int. J. Syst. Evol. Microbiol.">
        <title>The Global Catalogue of Microorganisms (GCM) 10K type strain sequencing project: providing services to taxonomists for standard genome sequencing and annotation.</title>
        <authorList>
            <consortium name="The Broad Institute Genomics Platform"/>
            <consortium name="The Broad Institute Genome Sequencing Center for Infectious Disease"/>
            <person name="Wu L."/>
            <person name="Ma J."/>
        </authorList>
    </citation>
    <scope>NUCLEOTIDE SEQUENCE [LARGE SCALE GENOMIC DNA]</scope>
    <source>
        <strain evidence="3">CGMCC 4.5581</strain>
    </source>
</reference>
<evidence type="ECO:0000256" key="1">
    <source>
        <dbReference type="SAM" id="MobiDB-lite"/>
    </source>
</evidence>
<protein>
    <submittedName>
        <fullName evidence="2">Uncharacterized protein</fullName>
    </submittedName>
</protein>
<keyword evidence="3" id="KW-1185">Reference proteome</keyword>
<sequence length="110" mass="11705">MPTEDVTEKVDVLHASMHPTTGVLKMQMDQKATVGAVDRHIKPLPPAGTVMLMQGPSKAQAECPAVFSAKLINLVSGARVTGPLPRHVAGPSGRRAHRYLEQAPDYRAGG</sequence>
<organism evidence="2 3">
    <name type="scientific">Modestobacter marinus</name>
    <dbReference type="NCBI Taxonomy" id="477641"/>
    <lineage>
        <taxon>Bacteria</taxon>
        <taxon>Bacillati</taxon>
        <taxon>Actinomycetota</taxon>
        <taxon>Actinomycetes</taxon>
        <taxon>Geodermatophilales</taxon>
        <taxon>Geodermatophilaceae</taxon>
        <taxon>Modestobacter</taxon>
    </lineage>
</organism>
<dbReference type="EMBL" id="BMMI01000006">
    <property type="protein sequence ID" value="GGL76424.1"/>
    <property type="molecule type" value="Genomic_DNA"/>
</dbReference>
<evidence type="ECO:0000313" key="2">
    <source>
        <dbReference type="EMBL" id="GGL76424.1"/>
    </source>
</evidence>
<gene>
    <name evidence="2" type="ORF">GCM10011589_35630</name>
</gene>
<accession>A0ABQ2G5U5</accession>
<name>A0ABQ2G5U5_9ACTN</name>
<proteinExistence type="predicted"/>